<evidence type="ECO:0000256" key="8">
    <source>
        <dbReference type="ARBA" id="ARBA00022777"/>
    </source>
</evidence>
<dbReference type="Gene3D" id="3.40.50.300">
    <property type="entry name" value="P-loop containing nucleotide triphosphate hydrolases"/>
    <property type="match status" value="1"/>
</dbReference>
<dbReference type="EC" id="2.7.1.19" evidence="3"/>
<dbReference type="InterPro" id="IPR006083">
    <property type="entry name" value="PRK/URK"/>
</dbReference>
<dbReference type="Proteomes" id="UP000199137">
    <property type="component" value="Unassembled WGS sequence"/>
</dbReference>
<evidence type="ECO:0000256" key="10">
    <source>
        <dbReference type="ARBA" id="ARBA00031382"/>
    </source>
</evidence>
<keyword evidence="4" id="KW-0602">Photosynthesis</keyword>
<dbReference type="GO" id="GO:0019253">
    <property type="term" value="P:reductive pentose-phosphate cycle"/>
    <property type="evidence" value="ECO:0007669"/>
    <property type="project" value="UniProtKB-KW"/>
</dbReference>
<evidence type="ECO:0000313" key="15">
    <source>
        <dbReference type="Proteomes" id="UP000199137"/>
    </source>
</evidence>
<dbReference type="Proteomes" id="UP000470404">
    <property type="component" value="Unassembled WGS sequence"/>
</dbReference>
<evidence type="ECO:0000256" key="6">
    <source>
        <dbReference type="ARBA" id="ARBA00022679"/>
    </source>
</evidence>
<dbReference type="EMBL" id="JAAGNC010000106">
    <property type="protein sequence ID" value="NEC58215.1"/>
    <property type="molecule type" value="Genomic_DNA"/>
</dbReference>
<dbReference type="AlphaFoldDB" id="A0A1I5PY23"/>
<proteinExistence type="inferred from homology"/>
<protein>
    <recommendedName>
        <fullName evidence="3">phosphoribulokinase</fullName>
        <ecNumber evidence="3">2.7.1.19</ecNumber>
    </recommendedName>
    <alternativeName>
        <fullName evidence="10">Phosphopentokinase</fullName>
    </alternativeName>
</protein>
<evidence type="ECO:0000256" key="11">
    <source>
        <dbReference type="ARBA" id="ARBA00047663"/>
    </source>
</evidence>
<evidence type="ECO:0000313" key="14">
    <source>
        <dbReference type="EMBL" id="SFP38749.1"/>
    </source>
</evidence>
<feature type="domain" description="Phosphoribulokinase/uridine kinase" evidence="12">
    <location>
        <begin position="22"/>
        <end position="197"/>
    </location>
</feature>
<dbReference type="Pfam" id="PF00485">
    <property type="entry name" value="PRK"/>
    <property type="match status" value="1"/>
</dbReference>
<dbReference type="InterPro" id="IPR006082">
    <property type="entry name" value="PRK"/>
</dbReference>
<evidence type="ECO:0000256" key="1">
    <source>
        <dbReference type="ARBA" id="ARBA00005215"/>
    </source>
</evidence>
<dbReference type="NCBIfam" id="NF005655">
    <property type="entry name" value="PRK07429.1"/>
    <property type="match status" value="1"/>
</dbReference>
<keyword evidence="6 13" id="KW-0808">Transferase</keyword>
<accession>A0A1I5PY23</accession>
<comment type="similarity">
    <text evidence="2">Belongs to the phosphoribulokinase family.</text>
</comment>
<keyword evidence="8 14" id="KW-0418">Kinase</keyword>
<dbReference type="InterPro" id="IPR027417">
    <property type="entry name" value="P-loop_NTPase"/>
</dbReference>
<keyword evidence="16" id="KW-1185">Reference proteome</keyword>
<dbReference type="PRINTS" id="PR00478">
    <property type="entry name" value="PHRIBLKINASE"/>
</dbReference>
<dbReference type="GO" id="GO:0008974">
    <property type="term" value="F:phosphoribulokinase activity"/>
    <property type="evidence" value="ECO:0007669"/>
    <property type="project" value="UniProtKB-EC"/>
</dbReference>
<dbReference type="PANTHER" id="PTHR10285">
    <property type="entry name" value="URIDINE KINASE"/>
    <property type="match status" value="1"/>
</dbReference>
<dbReference type="GO" id="GO:0005524">
    <property type="term" value="F:ATP binding"/>
    <property type="evidence" value="ECO:0007669"/>
    <property type="project" value="UniProtKB-KW"/>
</dbReference>
<dbReference type="EMBL" id="FOWC01000005">
    <property type="protein sequence ID" value="SFP38749.1"/>
    <property type="molecule type" value="Genomic_DNA"/>
</dbReference>
<reference evidence="14 15" key="1">
    <citation type="submission" date="2016-10" db="EMBL/GenBank/DDBJ databases">
        <authorList>
            <person name="de Groot N.N."/>
        </authorList>
    </citation>
    <scope>NUCLEOTIDE SEQUENCE [LARGE SCALE GENOMIC DNA]</scope>
    <source>
        <strain evidence="14 15">DSM 44637</strain>
    </source>
</reference>
<dbReference type="RefSeq" id="WP_051173300.1">
    <property type="nucleotide sequence ID" value="NZ_FOWC01000005.1"/>
</dbReference>
<evidence type="ECO:0000313" key="13">
    <source>
        <dbReference type="EMBL" id="NEC58215.1"/>
    </source>
</evidence>
<dbReference type="SUPFAM" id="SSF52540">
    <property type="entry name" value="P-loop containing nucleoside triphosphate hydrolases"/>
    <property type="match status" value="1"/>
</dbReference>
<keyword evidence="5" id="KW-0113">Calvin cycle</keyword>
<name>A0A1I5PY23_9PSEU</name>
<sequence length="323" mass="35696">MPDKLIRIQRQTGDAPRRRPVMIAIAGDSAAGKTTLTSGLVATLGPDRVTAICVDDYHRYDREERKPLPFTALHPDCNYLDIMEQHLQLLAAGHPILKPVYDHGTGQLARPELVSPAEFVVVEGLLPLHSKLSRACFDIAIYLDPPEEIRHGWKVRRDTEKRGYREEQVRAELRRREPESAAYIRPQRAAADIVVRFAPIPGRDDPPGTPLSGELLLRPTIRHPDLSVVLDGRRTVHVRLNRDTDGRPVDALHIHGYASAEETALVRRAIWPQLGLPGEPPGSLGDLGGGRRSEPLAITQLLLLHHLLGAAETQHAAFAAATP</sequence>
<dbReference type="STRING" id="112413.SAMN05421854_105116"/>
<keyword evidence="9" id="KW-0067">ATP-binding</keyword>
<evidence type="ECO:0000256" key="4">
    <source>
        <dbReference type="ARBA" id="ARBA00022531"/>
    </source>
</evidence>
<evidence type="ECO:0000313" key="16">
    <source>
        <dbReference type="Proteomes" id="UP000470404"/>
    </source>
</evidence>
<gene>
    <name evidence="13" type="ORF">G3I59_22065</name>
    <name evidence="14" type="ORF">SAMN05421854_105116</name>
</gene>
<evidence type="ECO:0000256" key="5">
    <source>
        <dbReference type="ARBA" id="ARBA00022567"/>
    </source>
</evidence>
<evidence type="ECO:0000259" key="12">
    <source>
        <dbReference type="Pfam" id="PF00485"/>
    </source>
</evidence>
<comment type="catalytic activity">
    <reaction evidence="11">
        <text>D-ribulose 5-phosphate + ATP = D-ribulose 1,5-bisphosphate + ADP + H(+)</text>
        <dbReference type="Rhea" id="RHEA:19365"/>
        <dbReference type="ChEBI" id="CHEBI:15378"/>
        <dbReference type="ChEBI" id="CHEBI:30616"/>
        <dbReference type="ChEBI" id="CHEBI:57870"/>
        <dbReference type="ChEBI" id="CHEBI:58121"/>
        <dbReference type="ChEBI" id="CHEBI:456216"/>
        <dbReference type="EC" id="2.7.1.19"/>
    </reaction>
</comment>
<evidence type="ECO:0000256" key="9">
    <source>
        <dbReference type="ARBA" id="ARBA00022840"/>
    </source>
</evidence>
<dbReference type="OrthoDB" id="9773443at2"/>
<keyword evidence="7" id="KW-0547">Nucleotide-binding</keyword>
<comment type="pathway">
    <text evidence="1">Carbohydrate biosynthesis; Calvin cycle.</text>
</comment>
<reference evidence="13 16" key="2">
    <citation type="submission" date="2020-01" db="EMBL/GenBank/DDBJ databases">
        <title>Insect and environment-associated Actinomycetes.</title>
        <authorList>
            <person name="Currrie C."/>
            <person name="Chevrette M."/>
            <person name="Carlson C."/>
            <person name="Stubbendieck R."/>
            <person name="Wendt-Pienkowski E."/>
        </authorList>
    </citation>
    <scope>NUCLEOTIDE SEQUENCE [LARGE SCALE GENOMIC DNA]</scope>
    <source>
        <strain evidence="13 16">SID8386</strain>
    </source>
</reference>
<evidence type="ECO:0000256" key="3">
    <source>
        <dbReference type="ARBA" id="ARBA00012042"/>
    </source>
</evidence>
<evidence type="ECO:0000256" key="2">
    <source>
        <dbReference type="ARBA" id="ARBA00009719"/>
    </source>
</evidence>
<evidence type="ECO:0000256" key="7">
    <source>
        <dbReference type="ARBA" id="ARBA00022741"/>
    </source>
</evidence>
<organism evidence="14 15">
    <name type="scientific">Amycolatopsis rubida</name>
    <dbReference type="NCBI Taxonomy" id="112413"/>
    <lineage>
        <taxon>Bacteria</taxon>
        <taxon>Bacillati</taxon>
        <taxon>Actinomycetota</taxon>
        <taxon>Actinomycetes</taxon>
        <taxon>Pseudonocardiales</taxon>
        <taxon>Pseudonocardiaceae</taxon>
        <taxon>Amycolatopsis</taxon>
    </lineage>
</organism>